<reference evidence="1" key="1">
    <citation type="submission" date="2014-12" db="EMBL/GenBank/DDBJ databases">
        <title>Insight into the proteome of Arion vulgaris.</title>
        <authorList>
            <person name="Aradska J."/>
            <person name="Bulat T."/>
            <person name="Smidak R."/>
            <person name="Sarate P."/>
            <person name="Gangsoo J."/>
            <person name="Sialana F."/>
            <person name="Bilban M."/>
            <person name="Lubec G."/>
        </authorList>
    </citation>
    <scope>NUCLEOTIDE SEQUENCE</scope>
    <source>
        <tissue evidence="1">Skin</tissue>
    </source>
</reference>
<organism evidence="1">
    <name type="scientific">Arion vulgaris</name>
    <dbReference type="NCBI Taxonomy" id="1028688"/>
    <lineage>
        <taxon>Eukaryota</taxon>
        <taxon>Metazoa</taxon>
        <taxon>Spiralia</taxon>
        <taxon>Lophotrochozoa</taxon>
        <taxon>Mollusca</taxon>
        <taxon>Gastropoda</taxon>
        <taxon>Heterobranchia</taxon>
        <taxon>Euthyneura</taxon>
        <taxon>Panpulmonata</taxon>
        <taxon>Eupulmonata</taxon>
        <taxon>Stylommatophora</taxon>
        <taxon>Helicina</taxon>
        <taxon>Arionoidea</taxon>
        <taxon>Arionidae</taxon>
        <taxon>Arion</taxon>
    </lineage>
</organism>
<accession>A0A0B6Y9R3</accession>
<gene>
    <name evidence="1" type="primary">ORF17226</name>
</gene>
<protein>
    <submittedName>
        <fullName evidence="1">Uncharacterized protein</fullName>
    </submittedName>
</protein>
<proteinExistence type="predicted"/>
<name>A0A0B6Y9R3_9EUPU</name>
<feature type="non-terminal residue" evidence="1">
    <location>
        <position position="104"/>
    </location>
</feature>
<sequence length="104" mass="12059">SPPLQVLLPDLVLDQLDKSVKEYLDHSVIVTVEQDRISLPELLIWNEKNFLKDTESSRDIQHVLLVKWVAQNVNAEKQKQLMQLFNFDDVHSFSENIDTNGQTD</sequence>
<dbReference type="AlphaFoldDB" id="A0A0B6Y9R3"/>
<dbReference type="EMBL" id="HACG01005696">
    <property type="protein sequence ID" value="CEK52561.1"/>
    <property type="molecule type" value="Transcribed_RNA"/>
</dbReference>
<feature type="non-terminal residue" evidence="1">
    <location>
        <position position="1"/>
    </location>
</feature>
<evidence type="ECO:0000313" key="1">
    <source>
        <dbReference type="EMBL" id="CEK52561.1"/>
    </source>
</evidence>